<organism evidence="2 3">
    <name type="scientific">Phyllobacterium zundukense</name>
    <dbReference type="NCBI Taxonomy" id="1867719"/>
    <lineage>
        <taxon>Bacteria</taxon>
        <taxon>Pseudomonadati</taxon>
        <taxon>Pseudomonadota</taxon>
        <taxon>Alphaproteobacteria</taxon>
        <taxon>Hyphomicrobiales</taxon>
        <taxon>Phyllobacteriaceae</taxon>
        <taxon>Phyllobacterium</taxon>
    </lineage>
</organism>
<dbReference type="OrthoDB" id="7341910at2"/>
<proteinExistence type="predicted"/>
<protein>
    <recommendedName>
        <fullName evidence="4">Auto-transporter adhesin head GIN domain-containing protein</fullName>
    </recommendedName>
</protein>
<gene>
    <name evidence="2" type="ORF">B5P45_00655</name>
</gene>
<keyword evidence="1" id="KW-0732">Signal</keyword>
<dbReference type="RefSeq" id="WP_099999494.1">
    <property type="nucleotide sequence ID" value="NZ_CP017940.1"/>
</dbReference>
<accession>A0A2N9W3N2</accession>
<name>A0A2N9W3N2_9HYPH</name>
<dbReference type="AlphaFoldDB" id="A0A2N9W3N2"/>
<evidence type="ECO:0008006" key="4">
    <source>
        <dbReference type="Google" id="ProtNLM"/>
    </source>
</evidence>
<dbReference type="EMBL" id="MZMT01000003">
    <property type="protein sequence ID" value="PIO46350.1"/>
    <property type="molecule type" value="Genomic_DNA"/>
</dbReference>
<feature type="signal peptide" evidence="1">
    <location>
        <begin position="1"/>
        <end position="22"/>
    </location>
</feature>
<comment type="caution">
    <text evidence="2">The sequence shown here is derived from an EMBL/GenBank/DDBJ whole genome shotgun (WGS) entry which is preliminary data.</text>
</comment>
<evidence type="ECO:0000313" key="3">
    <source>
        <dbReference type="Proteomes" id="UP000232163"/>
    </source>
</evidence>
<dbReference type="KEGG" id="pht:BLM14_11415"/>
<reference evidence="3" key="1">
    <citation type="journal article" date="2017" name="Int J Environ Stud">
        <title>Does the Miocene-Pliocene relict legume Oxytropis triphylla form nitrogen-fixing nodules with a combination of bacterial strains?</title>
        <authorList>
            <person name="Safronova V."/>
            <person name="Belimov A."/>
            <person name="Sazanova A."/>
            <person name="Kuznetsova I."/>
            <person name="Popova J."/>
            <person name="Andronov E."/>
            <person name="Verkhozina A."/>
            <person name="Tikhonovich I."/>
        </authorList>
    </citation>
    <scope>NUCLEOTIDE SEQUENCE [LARGE SCALE GENOMIC DNA]</scope>
    <source>
        <strain evidence="3">Tri-38</strain>
    </source>
</reference>
<keyword evidence="3" id="KW-1185">Reference proteome</keyword>
<feature type="chain" id="PRO_5014893016" description="Auto-transporter adhesin head GIN domain-containing protein" evidence="1">
    <location>
        <begin position="23"/>
        <end position="236"/>
    </location>
</feature>
<sequence length="236" mass="25630">MLNLYVSILLLFQTLTPTAASAEAFKAPLDIAQVKKVSITGEASSVEFTTTDTLPWSVAMTSIRSGWFSNWTSSWFSNACETASTMVVKDQVLLIHVVNAPLLSLSDCEVRIRANVPKNSDVSIEQHALYARLSGDYRGIRIDGNAADFALDGYASSLDVMGDAVRADIRFERTNNNETIRLNSHALDASLSFGKDAVISYAVNAKASFIDSKLANTPGAKPSIDIKSEFVRATIR</sequence>
<evidence type="ECO:0000256" key="1">
    <source>
        <dbReference type="SAM" id="SignalP"/>
    </source>
</evidence>
<evidence type="ECO:0000313" key="2">
    <source>
        <dbReference type="EMBL" id="PIO46350.1"/>
    </source>
</evidence>
<dbReference type="Proteomes" id="UP000232163">
    <property type="component" value="Unassembled WGS sequence"/>
</dbReference>